<proteinExistence type="predicted"/>
<protein>
    <recommendedName>
        <fullName evidence="1">HNH nuclease domain-containing protein</fullName>
    </recommendedName>
</protein>
<organism evidence="2 3">
    <name type="scientific">Sporothrix stenoceras</name>
    <dbReference type="NCBI Taxonomy" id="5173"/>
    <lineage>
        <taxon>Eukaryota</taxon>
        <taxon>Fungi</taxon>
        <taxon>Dikarya</taxon>
        <taxon>Ascomycota</taxon>
        <taxon>Pezizomycotina</taxon>
        <taxon>Sordariomycetes</taxon>
        <taxon>Sordariomycetidae</taxon>
        <taxon>Ophiostomatales</taxon>
        <taxon>Ophiostomataceae</taxon>
        <taxon>Sporothrix</taxon>
    </lineage>
</organism>
<evidence type="ECO:0000313" key="2">
    <source>
        <dbReference type="EMBL" id="KAL1895470.1"/>
    </source>
</evidence>
<feature type="domain" description="HNH nuclease" evidence="1">
    <location>
        <begin position="112"/>
        <end position="197"/>
    </location>
</feature>
<reference evidence="2 3" key="1">
    <citation type="journal article" date="2024" name="IMA Fungus">
        <title>IMA Genome - F19 : A genome assembly and annotation guide to empower mycologists, including annotated draft genome sequences of Ceratocystis pirilliformis, Diaporthe australafricana, Fusarium ophioides, Paecilomyces lecythidis, and Sporothrix stenoceras.</title>
        <authorList>
            <person name="Aylward J."/>
            <person name="Wilson A.M."/>
            <person name="Visagie C.M."/>
            <person name="Spraker J."/>
            <person name="Barnes I."/>
            <person name="Buitendag C."/>
            <person name="Ceriani C."/>
            <person name="Del Mar Angel L."/>
            <person name="du Plessis D."/>
            <person name="Fuchs T."/>
            <person name="Gasser K."/>
            <person name="Kramer D."/>
            <person name="Li W."/>
            <person name="Munsamy K."/>
            <person name="Piso A."/>
            <person name="Price J.L."/>
            <person name="Sonnekus B."/>
            <person name="Thomas C."/>
            <person name="van der Nest A."/>
            <person name="van Dijk A."/>
            <person name="van Heerden A."/>
            <person name="van Vuuren N."/>
            <person name="Yilmaz N."/>
            <person name="Duong T.A."/>
            <person name="van der Merwe N.A."/>
            <person name="Wingfield M.J."/>
            <person name="Wingfield B.D."/>
        </authorList>
    </citation>
    <scope>NUCLEOTIDE SEQUENCE [LARGE SCALE GENOMIC DNA]</scope>
    <source>
        <strain evidence="2 3">CMW 5346</strain>
    </source>
</reference>
<gene>
    <name evidence="2" type="ORF">Sste5346_005277</name>
</gene>
<evidence type="ECO:0000313" key="3">
    <source>
        <dbReference type="Proteomes" id="UP001583186"/>
    </source>
</evidence>
<name>A0ABR3Z5W9_9PEZI</name>
<comment type="caution">
    <text evidence="2">The sequence shown here is derived from an EMBL/GenBank/DDBJ whole genome shotgun (WGS) entry which is preliminary data.</text>
</comment>
<sequence>MVGIDKASPLATSIDTAALYNKIIQFTDHLIENFFLPLKACAVKTPQPTPAPLSIPTIPAEEVLPGSRARVSTLRRNCLIRDKHRCVVTRKFDKQEARRRHAEHGQIAIDDDGQVFDWTDGTTFQTLEVAHILPHSLTSLEGIPQMTAARKNTLDILNMFDMDVHRLITGTDIDRPTNALTLTRECHEEFGSFRMYFKAAGPPQTYRIGSYDLPAFSAVPQPLTRTLFQLPTIDSPHPRLLAVHAAIATVLHMSGAGEYCDHILRDTEEATFVESDGTTNLGTLVALRFNGWWNGVLV</sequence>
<dbReference type="Pfam" id="PF13391">
    <property type="entry name" value="HNH_2"/>
    <property type="match status" value="1"/>
</dbReference>
<evidence type="ECO:0000259" key="1">
    <source>
        <dbReference type="Pfam" id="PF13391"/>
    </source>
</evidence>
<dbReference type="Proteomes" id="UP001583186">
    <property type="component" value="Unassembled WGS sequence"/>
</dbReference>
<accession>A0ABR3Z5W9</accession>
<dbReference type="EMBL" id="JAWCUI010000027">
    <property type="protein sequence ID" value="KAL1895470.1"/>
    <property type="molecule type" value="Genomic_DNA"/>
</dbReference>
<dbReference type="InterPro" id="IPR003615">
    <property type="entry name" value="HNH_nuc"/>
</dbReference>
<keyword evidence="3" id="KW-1185">Reference proteome</keyword>